<dbReference type="SUPFAM" id="SSF160104">
    <property type="entry name" value="Acetoacetate decarboxylase-like"/>
    <property type="match status" value="1"/>
</dbReference>
<keyword evidence="2" id="KW-1185">Reference proteome</keyword>
<dbReference type="InterPro" id="IPR018644">
    <property type="entry name" value="DUF2071"/>
</dbReference>
<comment type="caution">
    <text evidence="1">The sequence shown here is derived from an EMBL/GenBank/DDBJ whole genome shotgun (WGS) entry which is preliminary data.</text>
</comment>
<dbReference type="InterPro" id="IPR023375">
    <property type="entry name" value="ADC_dom_sf"/>
</dbReference>
<gene>
    <name evidence="1" type="ORF">AFL42_16270</name>
</gene>
<sequence>MMFAKNTKQRKWAMLQRWEDLLFVHWAVSPELLKKHLPPGLELDLWGGDAWISIVSFKVSKARLRYLPRIPYITPMLQVNVRTYVMKNGEKGVYFFTIDTNKLSAATGARLFTLPYFKAKMKMKSRLGFITMISTRNKSNAKWKIRYKKQGIPTYPNPTSIDHWLLERYVAWSYKYGNLYRGDIRHSCWKVQQAEVEIKENSLLACLLMEWKKQQPIIHFSKSKVAVNWIPKKIE</sequence>
<evidence type="ECO:0000313" key="2">
    <source>
        <dbReference type="Proteomes" id="UP000037854"/>
    </source>
</evidence>
<evidence type="ECO:0008006" key="3">
    <source>
        <dbReference type="Google" id="ProtNLM"/>
    </source>
</evidence>
<dbReference type="Gene3D" id="2.40.400.10">
    <property type="entry name" value="Acetoacetate decarboxylase-like"/>
    <property type="match status" value="1"/>
</dbReference>
<dbReference type="EMBL" id="LGTK01000093">
    <property type="protein sequence ID" value="KPH71132.1"/>
    <property type="molecule type" value="Genomic_DNA"/>
</dbReference>
<dbReference type="Proteomes" id="UP000037854">
    <property type="component" value="Unassembled WGS sequence"/>
</dbReference>
<protein>
    <recommendedName>
        <fullName evidence="3">DUF2071 domain-containing protein</fullName>
    </recommendedName>
</protein>
<reference evidence="1 2" key="1">
    <citation type="submission" date="2015-07" db="EMBL/GenBank/DDBJ databases">
        <title>High-quality draft genome sequence of Oceanobacillus caeni HM6, a bacillus isolated from a human feces.</title>
        <authorList>
            <person name="Kumar J."/>
            <person name="Verma M.K."/>
            <person name="Pandey R."/>
            <person name="Bhambi M."/>
            <person name="Chauhan N."/>
        </authorList>
    </citation>
    <scope>NUCLEOTIDE SEQUENCE [LARGE SCALE GENOMIC DNA]</scope>
    <source>
        <strain evidence="1 2">HM6</strain>
    </source>
</reference>
<organism evidence="1 2">
    <name type="scientific">Oceanobacillus caeni</name>
    <dbReference type="NCBI Taxonomy" id="405946"/>
    <lineage>
        <taxon>Bacteria</taxon>
        <taxon>Bacillati</taxon>
        <taxon>Bacillota</taxon>
        <taxon>Bacilli</taxon>
        <taxon>Bacillales</taxon>
        <taxon>Bacillaceae</taxon>
        <taxon>Oceanobacillus</taxon>
    </lineage>
</organism>
<evidence type="ECO:0000313" key="1">
    <source>
        <dbReference type="EMBL" id="KPH71132.1"/>
    </source>
</evidence>
<dbReference type="PANTHER" id="PTHR39186">
    <property type="entry name" value="DUF2071 FAMILY PROTEIN"/>
    <property type="match status" value="1"/>
</dbReference>
<name>A0ABR5MFJ9_9BACI</name>
<proteinExistence type="predicted"/>
<dbReference type="PANTHER" id="PTHR39186:SF1">
    <property type="entry name" value="DUF2071 DOMAIN-CONTAINING PROTEIN"/>
    <property type="match status" value="1"/>
</dbReference>
<accession>A0ABR5MFJ9</accession>
<dbReference type="Pfam" id="PF09844">
    <property type="entry name" value="DUF2071"/>
    <property type="match status" value="1"/>
</dbReference>